<protein>
    <recommendedName>
        <fullName evidence="2">Disease resistance protein At4g27190-like leucine-rich repeats domain-containing protein</fullName>
    </recommendedName>
</protein>
<dbReference type="SUPFAM" id="SSF52047">
    <property type="entry name" value="RNI-like"/>
    <property type="match status" value="3"/>
</dbReference>
<feature type="domain" description="Disease resistance protein At4g27190-like leucine-rich repeats" evidence="2">
    <location>
        <begin position="102"/>
        <end position="209"/>
    </location>
</feature>
<proteinExistence type="predicted"/>
<evidence type="ECO:0000256" key="1">
    <source>
        <dbReference type="ARBA" id="ARBA00022821"/>
    </source>
</evidence>
<keyword evidence="4" id="KW-1185">Reference proteome</keyword>
<reference evidence="3" key="1">
    <citation type="submission" date="2023-07" db="EMBL/GenBank/DDBJ databases">
        <title>draft genome sequence of fig (Ficus carica).</title>
        <authorList>
            <person name="Takahashi T."/>
            <person name="Nishimura K."/>
        </authorList>
    </citation>
    <scope>NUCLEOTIDE SEQUENCE</scope>
</reference>
<sequence length="1082" mass="122216">MESSFTNWNGLRARGSERNASLDELKELLRLTTLHVCVLDVNCLPENLFGENLKRYKVLIGDEVLRHCKLESSSTSRILKVKLNKSNLLNKGGLKVLLKRSEELYLDGLEDVNNVVFELDKGGFEELKHLEFTNNANIQFIVNSTEQIYHFSAFPSLESLLLDKLTNLEKICHGNLAAESFRNLRVIKVRKCDGLKSLFPLSIAMHLEIIEVIDCKRIDKVISYEREDPSSAAIDKVKFPQLRSLCLGQLPELIQFFCKAKESSMLGSKDASSVSITSAIPFFIPEVELPSLEYMKLSAIKYDQKLWTDQLLNELERDGLRQLKELIVENIVGIRFIVSSSNQQIPSCAFPSLESLHLENLMQLEKICDAKLAQQSFCKLKYVKVIRCNRLKNLWSFSISNAPSQLEELEVTDCNMMEEIFSCAEEEDTASVIELSQLLSLKLISASKLKQFCSTSPKKTERSTADSGMPFFNGKVNFPKLETLEICSLNFQKLWEDNSSLQLLSSPASFRNLTKVLVKGCRFMKNLFPSSVAANLVALRRIDVQECDMMEEILSVDDGTHKIIFHKLNVLTFANLPKLTRFSTGIIIEFPELVELTTASCPDLKTLIVSDSTSQTTVSFFNEKVAIPKLEKLVITCMDNLEAIWQSEALTAVYFTELKVIKIYECKNLTNMFPPYMLGRLHSLRRLGIRICALLKEVFQVQSSNNTINLSNLQAIIIYGCPSLKCLLPLSVARGLLRLEKLEINGCNIHEVVCAEVGVVDTTPRFLFPQLTSLQLRMLPELLHFYPRPHTSDWPLLKSLKVYNCKKLMAFPFEFRGLQGGRKLGSPPNVPIQPLISMKKVSFPNLEELILGNLASEGNTSHGQFSRLLGEEESADMAPSLRILEIFELPTLTHLWAENSSNSTLWSSKKLAPSSPSLQNLTTLRVSKCHGMLNLLTSPSSAKNLTQLTRMSIAECERMEEIVGDSGAKCEITFNGLEILVLHDLLGLKSFHSGNCIMRFPNLKQVIVSRCSEMEKFSFGAITPKLDRVITGIKDQEIWQETNVRTYFKKISHVYLREESSWDGDINTTIQHIRERDLGAAI</sequence>
<feature type="domain" description="Disease resistance protein At4g27190-like leucine-rich repeats" evidence="2">
    <location>
        <begin position="353"/>
        <end position="460"/>
    </location>
</feature>
<dbReference type="Gene3D" id="3.80.10.10">
    <property type="entry name" value="Ribonuclease Inhibitor"/>
    <property type="match status" value="4"/>
</dbReference>
<dbReference type="InterPro" id="IPR050905">
    <property type="entry name" value="Plant_NBS-LRR"/>
</dbReference>
<keyword evidence="1" id="KW-0611">Plant defense</keyword>
<dbReference type="InterPro" id="IPR057135">
    <property type="entry name" value="At4g27190-like_LRR"/>
</dbReference>
<dbReference type="PANTHER" id="PTHR33463">
    <property type="entry name" value="NB-ARC DOMAIN-CONTAINING PROTEIN-RELATED"/>
    <property type="match status" value="1"/>
</dbReference>
<accession>A0AA88AAC7</accession>
<dbReference type="EMBL" id="BTGU01000024">
    <property type="protein sequence ID" value="GMN47122.1"/>
    <property type="molecule type" value="Genomic_DNA"/>
</dbReference>
<dbReference type="Proteomes" id="UP001187192">
    <property type="component" value="Unassembled WGS sequence"/>
</dbReference>
<evidence type="ECO:0000259" key="2">
    <source>
        <dbReference type="Pfam" id="PF23247"/>
    </source>
</evidence>
<dbReference type="AlphaFoldDB" id="A0AA88AAC7"/>
<dbReference type="InterPro" id="IPR032675">
    <property type="entry name" value="LRR_dom_sf"/>
</dbReference>
<name>A0AA88AAC7_FICCA</name>
<gene>
    <name evidence="3" type="ORF">TIFTF001_016293</name>
</gene>
<dbReference type="Pfam" id="PF23247">
    <property type="entry name" value="LRR_RPS2"/>
    <property type="match status" value="5"/>
</dbReference>
<organism evidence="3 4">
    <name type="scientific">Ficus carica</name>
    <name type="common">Common fig</name>
    <dbReference type="NCBI Taxonomy" id="3494"/>
    <lineage>
        <taxon>Eukaryota</taxon>
        <taxon>Viridiplantae</taxon>
        <taxon>Streptophyta</taxon>
        <taxon>Embryophyta</taxon>
        <taxon>Tracheophyta</taxon>
        <taxon>Spermatophyta</taxon>
        <taxon>Magnoliopsida</taxon>
        <taxon>eudicotyledons</taxon>
        <taxon>Gunneridae</taxon>
        <taxon>Pentapetalae</taxon>
        <taxon>rosids</taxon>
        <taxon>fabids</taxon>
        <taxon>Rosales</taxon>
        <taxon>Moraceae</taxon>
        <taxon>Ficeae</taxon>
        <taxon>Ficus</taxon>
    </lineage>
</organism>
<feature type="domain" description="Disease resistance protein At4g27190-like leucine-rich repeats" evidence="2">
    <location>
        <begin position="557"/>
        <end position="693"/>
    </location>
</feature>
<feature type="domain" description="Disease resistance protein At4g27190-like leucine-rich repeats" evidence="2">
    <location>
        <begin position="903"/>
        <end position="1016"/>
    </location>
</feature>
<dbReference type="PANTHER" id="PTHR33463:SF203">
    <property type="entry name" value="AAA+ ATPASE DOMAIN-CONTAINING PROTEIN"/>
    <property type="match status" value="1"/>
</dbReference>
<comment type="caution">
    <text evidence="3">The sequence shown here is derived from an EMBL/GenBank/DDBJ whole genome shotgun (WGS) entry which is preliminary data.</text>
</comment>
<evidence type="ECO:0000313" key="4">
    <source>
        <dbReference type="Proteomes" id="UP001187192"/>
    </source>
</evidence>
<feature type="domain" description="Disease resistance protein At4g27190-like leucine-rich repeats" evidence="2">
    <location>
        <begin position="695"/>
        <end position="748"/>
    </location>
</feature>
<evidence type="ECO:0000313" key="3">
    <source>
        <dbReference type="EMBL" id="GMN47122.1"/>
    </source>
</evidence>